<dbReference type="InterPro" id="IPR019775">
    <property type="entry name" value="WD40_repeat_CS"/>
</dbReference>
<dbReference type="PRINTS" id="PR00320">
    <property type="entry name" value="GPROTEINBRPT"/>
</dbReference>
<evidence type="ECO:0000313" key="7">
    <source>
        <dbReference type="Proteomes" id="UP001194580"/>
    </source>
</evidence>
<dbReference type="PROSITE" id="PS50294">
    <property type="entry name" value="WD_REPEATS_REGION"/>
    <property type="match status" value="10"/>
</dbReference>
<dbReference type="CDD" id="cd00200">
    <property type="entry name" value="WD40"/>
    <property type="match status" value="2"/>
</dbReference>
<organism evidence="6 7">
    <name type="scientific">Linnemannia exigua</name>
    <dbReference type="NCBI Taxonomy" id="604196"/>
    <lineage>
        <taxon>Eukaryota</taxon>
        <taxon>Fungi</taxon>
        <taxon>Fungi incertae sedis</taxon>
        <taxon>Mucoromycota</taxon>
        <taxon>Mortierellomycotina</taxon>
        <taxon>Mortierellomycetes</taxon>
        <taxon>Mortierellales</taxon>
        <taxon>Mortierellaceae</taxon>
        <taxon>Linnemannia</taxon>
    </lineage>
</organism>
<dbReference type="PANTHER" id="PTHR19848">
    <property type="entry name" value="WD40 REPEAT PROTEIN"/>
    <property type="match status" value="1"/>
</dbReference>
<feature type="repeat" description="WD" evidence="3">
    <location>
        <begin position="1047"/>
        <end position="1088"/>
    </location>
</feature>
<dbReference type="InterPro" id="IPR056251">
    <property type="entry name" value="Arm_rpt_dom"/>
</dbReference>
<feature type="repeat" description="WD" evidence="3">
    <location>
        <begin position="1173"/>
        <end position="1214"/>
    </location>
</feature>
<dbReference type="InterPro" id="IPR001680">
    <property type="entry name" value="WD40_rpt"/>
</dbReference>
<dbReference type="SUPFAM" id="SSF50978">
    <property type="entry name" value="WD40 repeat-like"/>
    <property type="match status" value="2"/>
</dbReference>
<dbReference type="PROSITE" id="PS50082">
    <property type="entry name" value="WD_REPEATS_2"/>
    <property type="match status" value="11"/>
</dbReference>
<evidence type="ECO:0000256" key="4">
    <source>
        <dbReference type="SAM" id="MobiDB-lite"/>
    </source>
</evidence>
<feature type="repeat" description="WD" evidence="3">
    <location>
        <begin position="1385"/>
        <end position="1423"/>
    </location>
</feature>
<gene>
    <name evidence="6" type="ORF">BGZ95_003346</name>
</gene>
<dbReference type="Pfam" id="PF00400">
    <property type="entry name" value="WD40"/>
    <property type="match status" value="12"/>
</dbReference>
<dbReference type="Proteomes" id="UP001194580">
    <property type="component" value="Unassembled WGS sequence"/>
</dbReference>
<dbReference type="Gene3D" id="2.130.10.10">
    <property type="entry name" value="YVTN repeat-like/Quinoprotein amine dehydrogenase"/>
    <property type="match status" value="5"/>
</dbReference>
<keyword evidence="7" id="KW-1185">Reference proteome</keyword>
<feature type="repeat" description="WD" evidence="3">
    <location>
        <begin position="963"/>
        <end position="1004"/>
    </location>
</feature>
<evidence type="ECO:0000313" key="6">
    <source>
        <dbReference type="EMBL" id="KAG0278710.1"/>
    </source>
</evidence>
<comment type="caution">
    <text evidence="6">The sequence shown here is derived from an EMBL/GenBank/DDBJ whole genome shotgun (WGS) entry which is preliminary data.</text>
</comment>
<feature type="repeat" description="WD" evidence="3">
    <location>
        <begin position="1005"/>
        <end position="1046"/>
    </location>
</feature>
<name>A0AAD4DI05_9FUNG</name>
<dbReference type="InterPro" id="IPR036322">
    <property type="entry name" value="WD40_repeat_dom_sf"/>
</dbReference>
<protein>
    <recommendedName>
        <fullName evidence="5">Arm-like repeat domain-containing protein</fullName>
    </recommendedName>
</protein>
<proteinExistence type="predicted"/>
<feature type="region of interest" description="Disordered" evidence="4">
    <location>
        <begin position="744"/>
        <end position="772"/>
    </location>
</feature>
<feature type="domain" description="Arm-like repeat" evidence="5">
    <location>
        <begin position="5"/>
        <end position="203"/>
    </location>
</feature>
<dbReference type="EMBL" id="JAAAIL010000176">
    <property type="protein sequence ID" value="KAG0278710.1"/>
    <property type="molecule type" value="Genomic_DNA"/>
</dbReference>
<feature type="repeat" description="WD" evidence="3">
    <location>
        <begin position="1301"/>
        <end position="1342"/>
    </location>
</feature>
<evidence type="ECO:0000256" key="3">
    <source>
        <dbReference type="PROSITE-ProRule" id="PRU00221"/>
    </source>
</evidence>
<evidence type="ECO:0000256" key="1">
    <source>
        <dbReference type="ARBA" id="ARBA00022574"/>
    </source>
</evidence>
<feature type="compositionally biased region" description="Low complexity" evidence="4">
    <location>
        <begin position="792"/>
        <end position="801"/>
    </location>
</feature>
<dbReference type="InterPro" id="IPR027417">
    <property type="entry name" value="P-loop_NTPase"/>
</dbReference>
<dbReference type="InterPro" id="IPR020472">
    <property type="entry name" value="WD40_PAC1"/>
</dbReference>
<feature type="repeat" description="WD" evidence="3">
    <location>
        <begin position="1089"/>
        <end position="1121"/>
    </location>
</feature>
<feature type="repeat" description="WD" evidence="3">
    <location>
        <begin position="1343"/>
        <end position="1384"/>
    </location>
</feature>
<accession>A0AAD4DI05</accession>
<dbReference type="Pfam" id="PF00805">
    <property type="entry name" value="Pentapeptide"/>
    <property type="match status" value="1"/>
</dbReference>
<feature type="repeat" description="WD" evidence="3">
    <location>
        <begin position="1131"/>
        <end position="1163"/>
    </location>
</feature>
<feature type="region of interest" description="Disordered" evidence="4">
    <location>
        <begin position="789"/>
        <end position="808"/>
    </location>
</feature>
<dbReference type="InterPro" id="IPR001646">
    <property type="entry name" value="5peptide_repeat"/>
</dbReference>
<dbReference type="Gene3D" id="3.40.50.300">
    <property type="entry name" value="P-loop containing nucleotide triphosphate hydrolases"/>
    <property type="match status" value="1"/>
</dbReference>
<dbReference type="PANTHER" id="PTHR19848:SF8">
    <property type="entry name" value="F-BOX AND WD REPEAT DOMAIN CONTAINING 7"/>
    <property type="match status" value="1"/>
</dbReference>
<dbReference type="PROSITE" id="PS00678">
    <property type="entry name" value="WD_REPEATS_1"/>
    <property type="match status" value="4"/>
</dbReference>
<feature type="repeat" description="WD" evidence="3">
    <location>
        <begin position="1471"/>
        <end position="1512"/>
    </location>
</feature>
<reference evidence="6" key="1">
    <citation type="journal article" date="2020" name="Fungal Divers.">
        <title>Resolving the Mortierellaceae phylogeny through synthesis of multi-gene phylogenetics and phylogenomics.</title>
        <authorList>
            <person name="Vandepol N."/>
            <person name="Liber J."/>
            <person name="Desiro A."/>
            <person name="Na H."/>
            <person name="Kennedy M."/>
            <person name="Barry K."/>
            <person name="Grigoriev I.V."/>
            <person name="Miller A.N."/>
            <person name="O'Donnell K."/>
            <person name="Stajich J.E."/>
            <person name="Bonito G."/>
        </authorList>
    </citation>
    <scope>NUCLEOTIDE SEQUENCE</scope>
    <source>
        <strain evidence="6">NRRL 28262</strain>
    </source>
</reference>
<evidence type="ECO:0000256" key="2">
    <source>
        <dbReference type="ARBA" id="ARBA00022737"/>
    </source>
</evidence>
<dbReference type="SMART" id="SM00320">
    <property type="entry name" value="WD40"/>
    <property type="match status" value="14"/>
</dbReference>
<evidence type="ECO:0000259" key="5">
    <source>
        <dbReference type="Pfam" id="PF23948"/>
    </source>
</evidence>
<dbReference type="Gene3D" id="2.160.20.80">
    <property type="entry name" value="E3 ubiquitin-protein ligase SopA"/>
    <property type="match status" value="1"/>
</dbReference>
<dbReference type="InterPro" id="IPR015943">
    <property type="entry name" value="WD40/YVTN_repeat-like_dom_sf"/>
</dbReference>
<keyword evidence="1 3" id="KW-0853">WD repeat</keyword>
<feature type="repeat" description="WD" evidence="3">
    <location>
        <begin position="1429"/>
        <end position="1470"/>
    </location>
</feature>
<dbReference type="Pfam" id="PF23948">
    <property type="entry name" value="ARM_5"/>
    <property type="match status" value="1"/>
</dbReference>
<dbReference type="SUPFAM" id="SSF141571">
    <property type="entry name" value="Pentapeptide repeat-like"/>
    <property type="match status" value="1"/>
</dbReference>
<keyword evidence="2" id="KW-0677">Repeat</keyword>
<sequence length="1607" mass="177744">MADSDPDPYLLYQVSYAFQALQYVPDEESALHAVLRHSASIAEGAIKVSAVVKLDLGNLFDGLKQIQKTVNETYDTAKGAFEGVRTLIQGGRGVFDALKQGVGSGFKRPWYPAIRAADAFIRAGRLRDFKGLVLDAPCRHEPEFQWGISQLLGEIAVDPIWPFSVRQEAATFLFELLDCGEEWTKDDSVRLWMMTILHHISKSAGGIILGDAHIKWKTLFLEKDDILYKPYPLVDTLPEPVNFPLLARVQPITPVEHDLANLRRERTKTYNRSMYIPPNAKANLLEHDRVSFPLTQKVKQFLKTKKKVFLLLGDSGAGKSMFNRHLECELWNSYESGGRIPLHINLPTIDRPDQDMIAKQLLIHGFSKGQIKEMRENRMFYVICDGYDEGQLGVNLYNSNQFNRPGQWDVQMVISCRSTYLSQDYRWRFEPGSPDHYVAVTDLFQEAVIVPFSTTQITEYVGKFVHEKDTRELFRGREVWDKEEYMQKLRSIPNMMELVKNPFLLTLSLKSLPSVYQEIADVTKVKATRLMLYDKFIEQWIEVSRRRIESALHKFPPEARQEFENLANEGFEHAVLSYSMDLATHITQRNDNNPFVQYEMLKDKATWKEKFFGLNVRIRILRDASPMTRVGSQHQFIHRSLVEYFRSRAILDGDNLVASADSFYPAAPRNTNDDTAAFEVQPPVVHETVPARTPFPASFPSLARTPPPVVAPSPFETLAPTIVPSPISAPSSLRTPFPDNVPVPARAPSLIRDSSPVKTQFQPPQSLPTPRRMAPSAHVIEAAPVDPAPVKTASSTASSHPSESELVKDPSTLQFMAERVQQDEVLKKKLFGIIERSKSDPGVAVSAANAITILVRAGERFNGFDLSRVRIPGADLSGGDFDSVQLAGADLTGATLTRAWLRHANFAGAQMRDVQFGEWPYLEMKTQVHACAYSPDGKMFAVGFGGGAISLLKTDTWERIRDFAGHELTVNSLEFSRDSLQLVSGSEDKLVKLWDVKTGVLVKELGGQPETVLCVVYSSKGHQIAAASLDSIIRVYDLSTYETALELKGHTGAVKSVAFSPGDQFIASASYDWTVRLWDPKTGVQQHVMRGHTAWVTSVSISPTNNMVASSGQDMTVRLWNGLTGMPLYILRGHTAFVKKVSFSPSGHQLASGGGDYTVRLWDGLTGTPGPVLSGHTHSVLTLSYSPDKAQIATGGWDSTVRLWDNSSNALPTEASLSMGNVECVAHTPSDLNRTYSGGHSSSSSLDIESAYATAKGINSGDHTFSFSSVACSSDGQVVATCCIDLIRLYNASTGASIVDLRGHTNTVTSLAFSYDSKFLVSGSYDKTARIWNLQTGEGGHTLGGHTEAVTAVAYSPTGVHIATGSDDRLVKVWSARTGKVCYILSGHSEVIKSLFYSPDRKQIQLASGSGDSAIKLWHARDGLFDRDLSGHSNAIESISYSSNGKQLVSGSRDGNVRIWDVSSGQTTRQLTGHRNAVTAVAFSPNNLRIATGSWDMTVKIWDVETGDCLVEVTEFVGEVNSIAWKPLHQDDQGGMYFVTGCADKSVRMWKFMEPGDGTCKVQLHWRSAFDGLMVSLANVQGVVGLNRNNERLLQQRGTVGEPRWCN</sequence>